<evidence type="ECO:0000259" key="4">
    <source>
        <dbReference type="Pfam" id="PF01515"/>
    </source>
</evidence>
<keyword evidence="3" id="KW-0012">Acyltransferase</keyword>
<comment type="caution">
    <text evidence="5">The sequence shown here is derived from an EMBL/GenBank/DDBJ whole genome shotgun (WGS) entry which is preliminary data.</text>
</comment>
<comment type="similarity">
    <text evidence="1">Belongs to the phosphate acetyltransferase and butyryltransferase family.</text>
</comment>
<evidence type="ECO:0000256" key="3">
    <source>
        <dbReference type="ARBA" id="ARBA00023315"/>
    </source>
</evidence>
<dbReference type="Proteomes" id="UP001651880">
    <property type="component" value="Unassembled WGS sequence"/>
</dbReference>
<keyword evidence="6" id="KW-1185">Reference proteome</keyword>
<evidence type="ECO:0000256" key="1">
    <source>
        <dbReference type="ARBA" id="ARBA00005656"/>
    </source>
</evidence>
<proteinExistence type="inferred from homology"/>
<evidence type="ECO:0000313" key="5">
    <source>
        <dbReference type="EMBL" id="MCQ1530434.1"/>
    </source>
</evidence>
<dbReference type="PIRSF" id="PIRSF000428">
    <property type="entry name" value="P_Ac_trans"/>
    <property type="match status" value="1"/>
</dbReference>
<dbReference type="InterPro" id="IPR012147">
    <property type="entry name" value="P_Ac_Bu_trans"/>
</dbReference>
<dbReference type="InterPro" id="IPR050500">
    <property type="entry name" value="Phos_Acetyltrans/Butyryltrans"/>
</dbReference>
<feature type="domain" description="Phosphate acetyl/butaryl transferase" evidence="4">
    <location>
        <begin position="80"/>
        <end position="295"/>
    </location>
</feature>
<evidence type="ECO:0000256" key="2">
    <source>
        <dbReference type="ARBA" id="ARBA00022679"/>
    </source>
</evidence>
<dbReference type="InterPro" id="IPR002505">
    <property type="entry name" value="PTA_PTB"/>
</dbReference>
<keyword evidence="2" id="KW-0808">Transferase</keyword>
<accession>A0ABT1NIM8</accession>
<protein>
    <submittedName>
        <fullName evidence="5">Phosphate butyryltransferase</fullName>
    </submittedName>
</protein>
<dbReference type="Gene3D" id="3.40.718.10">
    <property type="entry name" value="Isopropylmalate Dehydrogenase"/>
    <property type="match status" value="1"/>
</dbReference>
<name>A0ABT1NIM8_9FIRM</name>
<evidence type="ECO:0000313" key="6">
    <source>
        <dbReference type="Proteomes" id="UP001651880"/>
    </source>
</evidence>
<reference evidence="5 6" key="1">
    <citation type="submission" date="2021-10" db="EMBL/GenBank/DDBJ databases">
        <title>Lutispora strain m25 sp. nov., a thermophilic, non-spore-forming bacterium isolated from a lab-scale methanogenic bioreactor digesting anaerobic sludge.</title>
        <authorList>
            <person name="El Houari A."/>
            <person name="Mcdonald J."/>
        </authorList>
    </citation>
    <scope>NUCLEOTIDE SEQUENCE [LARGE SCALE GENOMIC DNA]</scope>
    <source>
        <strain evidence="6">m25</strain>
    </source>
</reference>
<dbReference type="SUPFAM" id="SSF53659">
    <property type="entry name" value="Isocitrate/Isopropylmalate dehydrogenase-like"/>
    <property type="match status" value="1"/>
</dbReference>
<dbReference type="Pfam" id="PF01515">
    <property type="entry name" value="PTA_PTB"/>
    <property type="match status" value="1"/>
</dbReference>
<organism evidence="5 6">
    <name type="scientific">Lutispora saccharofermentans</name>
    <dbReference type="NCBI Taxonomy" id="3024236"/>
    <lineage>
        <taxon>Bacteria</taxon>
        <taxon>Bacillati</taxon>
        <taxon>Bacillota</taxon>
        <taxon>Clostridia</taxon>
        <taxon>Lutisporales</taxon>
        <taxon>Lutisporaceae</taxon>
        <taxon>Lutispora</taxon>
    </lineage>
</organism>
<dbReference type="EMBL" id="JAJEKE010000011">
    <property type="protein sequence ID" value="MCQ1530434.1"/>
    <property type="molecule type" value="Genomic_DNA"/>
</dbReference>
<dbReference type="PANTHER" id="PTHR43356">
    <property type="entry name" value="PHOSPHATE ACETYLTRANSFERASE"/>
    <property type="match status" value="1"/>
</dbReference>
<sequence length="301" mass="32063">MVYKNFNELITHVKSSAIAKRVVVAAAQDEHTLDAVLKVRDEGVVEPVLVGDRAKILEILEKLNAVVPDEDIYDALQFSEAAALSVSLVRNGKADFIMKGKLETADILKAVVNKETGLGMGRTMSHIAINQIPSYHKLLITTDGGMLLAPTLEQKRDVVINAVSALRSMGYDKPKVGILAASEKINHKLQDSVDAAALKEMNQNGEIEGCIVEGPISFDIAMIKERAVTKGYDSPCAGDVDVLVVPNITAGNILGKSLVEMAGAKMAGLIIGAKCPIVVTSRGSSAEEKYLALNLAAAMTK</sequence>
<dbReference type="PANTHER" id="PTHR43356:SF2">
    <property type="entry name" value="PHOSPHATE ACETYLTRANSFERASE"/>
    <property type="match status" value="1"/>
</dbReference>
<dbReference type="RefSeq" id="WP_255227955.1">
    <property type="nucleotide sequence ID" value="NZ_JAJEKE010000011.1"/>
</dbReference>
<gene>
    <name evidence="5" type="ORF">LJD61_12845</name>
</gene>